<organism evidence="3 4">
    <name type="scientific">Maritimibacter dapengensis</name>
    <dbReference type="NCBI Taxonomy" id="2836868"/>
    <lineage>
        <taxon>Bacteria</taxon>
        <taxon>Pseudomonadati</taxon>
        <taxon>Pseudomonadota</taxon>
        <taxon>Alphaproteobacteria</taxon>
        <taxon>Rhodobacterales</taxon>
        <taxon>Roseobacteraceae</taxon>
        <taxon>Maritimibacter</taxon>
    </lineage>
</organism>
<comment type="caution">
    <text evidence="3">The sequence shown here is derived from an EMBL/GenBank/DDBJ whole genome shotgun (WGS) entry which is preliminary data.</text>
</comment>
<dbReference type="InterPro" id="IPR029478">
    <property type="entry name" value="TM1586_NiRdase"/>
</dbReference>
<reference evidence="3 4" key="1">
    <citation type="submission" date="2021-05" db="EMBL/GenBank/DDBJ databases">
        <title>Culturable bacteria isolated from Daya Bay.</title>
        <authorList>
            <person name="Zheng W."/>
            <person name="Yu S."/>
            <person name="Huang Y."/>
        </authorList>
    </citation>
    <scope>NUCLEOTIDE SEQUENCE [LARGE SCALE GENOMIC DNA]</scope>
    <source>
        <strain evidence="3 4">DP4N28-5</strain>
    </source>
</reference>
<gene>
    <name evidence="3" type="ORF">KJP28_07205</name>
</gene>
<evidence type="ECO:0000259" key="2">
    <source>
        <dbReference type="Pfam" id="PF14512"/>
    </source>
</evidence>
<dbReference type="Proteomes" id="UP000756530">
    <property type="component" value="Unassembled WGS sequence"/>
</dbReference>
<keyword evidence="4" id="KW-1185">Reference proteome</keyword>
<accession>A0ABS6T0E9</accession>
<keyword evidence="1" id="KW-1133">Transmembrane helix</keyword>
<sequence length="386" mass="42599">MSSEPSHRQGNLADDLPYPGMRPKTLSPFIRAKERLQFTGWLQFIPPFAVALVLGLVAWLSIAPGSSGWIWFGRALAAFAVALVAVGLFDLALLKFRLFSLPDRRPRPVKGDDIAVMRARRACRSFQPVRLTNHDMTTLTDLVTKHLVPRADNISNARIRIEHLRQPLPVWPVIGAREFLILIVPGQYDRHAVIKAGRVMQHVVNGLTKRGISTCWIGPGTDRASVEAALGGRFDASDEQILCSVAVGYGSRFRPLLAHVAAKVMHRRLPLVDLAFEDVPGVPAPLSRQPYKGLRPALEACRWAPSSYNSQTTRVILSRSGRALTRVAFCAKTGSRYYAPLALGIWLANWETAMSALGIEGHFVAKSGVDPVEEDLVHDVDWIADN</sequence>
<protein>
    <submittedName>
        <fullName evidence="3">Nitroreductase family protein</fullName>
    </submittedName>
</protein>
<keyword evidence="1" id="KW-0472">Membrane</keyword>
<evidence type="ECO:0000313" key="3">
    <source>
        <dbReference type="EMBL" id="MBV7378711.1"/>
    </source>
</evidence>
<name>A0ABS6T0E9_9RHOB</name>
<dbReference type="RefSeq" id="WP_218391895.1">
    <property type="nucleotide sequence ID" value="NZ_JAHUZE010000002.1"/>
</dbReference>
<feature type="transmembrane region" description="Helical" evidence="1">
    <location>
        <begin position="41"/>
        <end position="62"/>
    </location>
</feature>
<dbReference type="Pfam" id="PF14512">
    <property type="entry name" value="TM1586_NiRdase"/>
    <property type="match status" value="1"/>
</dbReference>
<dbReference type="EMBL" id="JAHUZE010000002">
    <property type="protein sequence ID" value="MBV7378711.1"/>
    <property type="molecule type" value="Genomic_DNA"/>
</dbReference>
<feature type="transmembrane region" description="Helical" evidence="1">
    <location>
        <begin position="68"/>
        <end position="94"/>
    </location>
</feature>
<feature type="domain" description="Putative nitroreductase TM1586" evidence="2">
    <location>
        <begin position="116"/>
        <end position="333"/>
    </location>
</feature>
<keyword evidence="1" id="KW-0812">Transmembrane</keyword>
<evidence type="ECO:0000313" key="4">
    <source>
        <dbReference type="Proteomes" id="UP000756530"/>
    </source>
</evidence>
<evidence type="ECO:0000256" key="1">
    <source>
        <dbReference type="SAM" id="Phobius"/>
    </source>
</evidence>
<proteinExistence type="predicted"/>